<reference evidence="1" key="1">
    <citation type="submission" date="2018-02" db="EMBL/GenBank/DDBJ databases">
        <title>Rhizophora mucronata_Transcriptome.</title>
        <authorList>
            <person name="Meera S.P."/>
            <person name="Sreeshan A."/>
            <person name="Augustine A."/>
        </authorList>
    </citation>
    <scope>NUCLEOTIDE SEQUENCE</scope>
    <source>
        <tissue evidence="1">Leaf</tissue>
    </source>
</reference>
<sequence length="12" mass="1284">MSGITITSFLTN</sequence>
<name>A0A2P2P2F9_RHIMU</name>
<dbReference type="EMBL" id="GGEC01068461">
    <property type="protein sequence ID" value="MBX48945.1"/>
    <property type="molecule type" value="Transcribed_RNA"/>
</dbReference>
<proteinExistence type="predicted"/>
<evidence type="ECO:0000313" key="1">
    <source>
        <dbReference type="EMBL" id="MBX48945.1"/>
    </source>
</evidence>
<organism evidence="1">
    <name type="scientific">Rhizophora mucronata</name>
    <name type="common">Asiatic mangrove</name>
    <dbReference type="NCBI Taxonomy" id="61149"/>
    <lineage>
        <taxon>Eukaryota</taxon>
        <taxon>Viridiplantae</taxon>
        <taxon>Streptophyta</taxon>
        <taxon>Embryophyta</taxon>
        <taxon>Tracheophyta</taxon>
        <taxon>Spermatophyta</taxon>
        <taxon>Magnoliopsida</taxon>
        <taxon>eudicotyledons</taxon>
        <taxon>Gunneridae</taxon>
        <taxon>Pentapetalae</taxon>
        <taxon>rosids</taxon>
        <taxon>fabids</taxon>
        <taxon>Malpighiales</taxon>
        <taxon>Rhizophoraceae</taxon>
        <taxon>Rhizophora</taxon>
    </lineage>
</organism>
<accession>A0A2P2P2F9</accession>
<protein>
    <submittedName>
        <fullName evidence="1">Uncharacterized protein</fullName>
    </submittedName>
</protein>